<feature type="domain" description="Sulphur oxidation protein SoxZ" evidence="1">
    <location>
        <begin position="9"/>
        <end position="103"/>
    </location>
</feature>
<dbReference type="RefSeq" id="WP_192107831.1">
    <property type="nucleotide sequence ID" value="NZ_JACYXJ010000002.1"/>
</dbReference>
<evidence type="ECO:0000313" key="3">
    <source>
        <dbReference type="EMBL" id="MBS8259837.1"/>
    </source>
</evidence>
<dbReference type="SUPFAM" id="SSF81296">
    <property type="entry name" value="E set domains"/>
    <property type="match status" value="1"/>
</dbReference>
<evidence type="ECO:0000313" key="5">
    <source>
        <dbReference type="Proteomes" id="UP000705379"/>
    </source>
</evidence>
<reference evidence="3" key="3">
    <citation type="journal article" date="2021" name="Microorganisms">
        <title>Bacterial Dimethylsulfoniopropionate Biosynthesis in the East China Sea.</title>
        <authorList>
            <person name="Liu J."/>
            <person name="Zhang Y."/>
            <person name="Liu J."/>
            <person name="Zhong H."/>
            <person name="Williams B.T."/>
            <person name="Zheng Y."/>
            <person name="Curson A.R.J."/>
            <person name="Sun C."/>
            <person name="Sun H."/>
            <person name="Song D."/>
            <person name="Wagner Mackenzie B."/>
            <person name="Bermejo Martinez A."/>
            <person name="Todd J.D."/>
            <person name="Zhang X.H."/>
        </authorList>
    </citation>
    <scope>NUCLEOTIDE SEQUENCE</scope>
    <source>
        <strain evidence="3">AESS21</strain>
    </source>
</reference>
<dbReference type="InterPro" id="IPR014756">
    <property type="entry name" value="Ig_E-set"/>
</dbReference>
<dbReference type="InterPro" id="IPR030995">
    <property type="entry name" value="SoxZ"/>
</dbReference>
<evidence type="ECO:0000313" key="4">
    <source>
        <dbReference type="Proteomes" id="UP000615687"/>
    </source>
</evidence>
<sequence>MAAPKPRVKVPKKASKGEVVTLKTLISHPMESGQRKDKQGNPIPRKIINKFTCEYNGQVVFSCDMDPAVSANPYLEFTAKVEDSGTFKFTWVDDDGSAYTTEKKLAVE</sequence>
<reference evidence="2 4" key="2">
    <citation type="submission" date="2020-09" db="EMBL/GenBank/DDBJ databases">
        <title>The genome sequence of type strain Labrenzia polysiphoniae KACC 19711.</title>
        <authorList>
            <person name="Liu Y."/>
        </authorList>
    </citation>
    <scope>NUCLEOTIDE SEQUENCE [LARGE SCALE GENOMIC DNA]</scope>
    <source>
        <strain evidence="2 4">KACC 19711</strain>
    </source>
</reference>
<protein>
    <submittedName>
        <fullName evidence="3">Thiosulfate oxidation carrier complex protein SoxZ</fullName>
    </submittedName>
</protein>
<dbReference type="NCBIfam" id="TIGR04490">
    <property type="entry name" value="SoxZ_true"/>
    <property type="match status" value="1"/>
</dbReference>
<dbReference type="Proteomes" id="UP000615687">
    <property type="component" value="Unassembled WGS sequence"/>
</dbReference>
<evidence type="ECO:0000313" key="2">
    <source>
        <dbReference type="EMBL" id="MBD8875593.1"/>
    </source>
</evidence>
<dbReference type="AlphaFoldDB" id="A0A927K819"/>
<gene>
    <name evidence="3" type="primary">soxZ</name>
    <name evidence="3" type="ORF">DYI23_06365</name>
    <name evidence="2" type="ORF">IG617_04740</name>
</gene>
<dbReference type="InterPro" id="IPR014880">
    <property type="entry name" value="SoxZ_dom"/>
</dbReference>
<dbReference type="EMBL" id="QTKU01000001">
    <property type="protein sequence ID" value="MBS8259837.1"/>
    <property type="molecule type" value="Genomic_DNA"/>
</dbReference>
<organism evidence="3 5">
    <name type="scientific">Roseibium polysiphoniae</name>
    <dbReference type="NCBI Taxonomy" id="2571221"/>
    <lineage>
        <taxon>Bacteria</taxon>
        <taxon>Pseudomonadati</taxon>
        <taxon>Pseudomonadota</taxon>
        <taxon>Alphaproteobacteria</taxon>
        <taxon>Hyphomicrobiales</taxon>
        <taxon>Stappiaceae</taxon>
        <taxon>Roseibium</taxon>
    </lineage>
</organism>
<evidence type="ECO:0000259" key="1">
    <source>
        <dbReference type="Pfam" id="PF08770"/>
    </source>
</evidence>
<proteinExistence type="predicted"/>
<keyword evidence="4" id="KW-1185">Reference proteome</keyword>
<name>A0A927K819_9HYPH</name>
<comment type="caution">
    <text evidence="3">The sequence shown here is derived from an EMBL/GenBank/DDBJ whole genome shotgun (WGS) entry which is preliminary data.</text>
</comment>
<dbReference type="EMBL" id="JACYXJ010000002">
    <property type="protein sequence ID" value="MBD8875593.1"/>
    <property type="molecule type" value="Genomic_DNA"/>
</dbReference>
<dbReference type="Proteomes" id="UP000705379">
    <property type="component" value="Unassembled WGS sequence"/>
</dbReference>
<dbReference type="Gene3D" id="2.60.40.10">
    <property type="entry name" value="Immunoglobulins"/>
    <property type="match status" value="1"/>
</dbReference>
<accession>A0A927K819</accession>
<dbReference type="InterPro" id="IPR013783">
    <property type="entry name" value="Ig-like_fold"/>
</dbReference>
<reference evidence="3" key="1">
    <citation type="submission" date="2018-08" db="EMBL/GenBank/DDBJ databases">
        <authorList>
            <person name="Jin W."/>
            <person name="Wang H."/>
            <person name="Yang Y."/>
            <person name="Li M."/>
            <person name="Liu J."/>
        </authorList>
    </citation>
    <scope>NUCLEOTIDE SEQUENCE</scope>
    <source>
        <strain evidence="3">AESS21</strain>
    </source>
</reference>
<dbReference type="Pfam" id="PF08770">
    <property type="entry name" value="SoxZ"/>
    <property type="match status" value="1"/>
</dbReference>